<sequence length="142" mass="15624">MRILQIRMAIVSNLRSLLMALLLSHVTARKFMKSSFLKEHQGYALSSRDFYSCVGSELECGLRCLRDERSPIRSLFVKSGTFGILATVSVRVARAIRGSNVKQRNLVISPQTPATPVNTSGTLKTPVQTGSTGLTPRKTETL</sequence>
<dbReference type="Proteomes" id="UP001249851">
    <property type="component" value="Unassembled WGS sequence"/>
</dbReference>
<keyword evidence="4" id="KW-1185">Reference proteome</keyword>
<organism evidence="3 4">
    <name type="scientific">Acropora cervicornis</name>
    <name type="common">Staghorn coral</name>
    <dbReference type="NCBI Taxonomy" id="6130"/>
    <lineage>
        <taxon>Eukaryota</taxon>
        <taxon>Metazoa</taxon>
        <taxon>Cnidaria</taxon>
        <taxon>Anthozoa</taxon>
        <taxon>Hexacorallia</taxon>
        <taxon>Scleractinia</taxon>
        <taxon>Astrocoeniina</taxon>
        <taxon>Acroporidae</taxon>
        <taxon>Acropora</taxon>
    </lineage>
</organism>
<evidence type="ECO:0000313" key="4">
    <source>
        <dbReference type="Proteomes" id="UP001249851"/>
    </source>
</evidence>
<dbReference type="AlphaFoldDB" id="A0AAD9R230"/>
<evidence type="ECO:0008006" key="5">
    <source>
        <dbReference type="Google" id="ProtNLM"/>
    </source>
</evidence>
<gene>
    <name evidence="3" type="ORF">P5673_003099</name>
</gene>
<feature type="region of interest" description="Disordered" evidence="1">
    <location>
        <begin position="110"/>
        <end position="142"/>
    </location>
</feature>
<evidence type="ECO:0000256" key="2">
    <source>
        <dbReference type="SAM" id="SignalP"/>
    </source>
</evidence>
<feature type="chain" id="PRO_5041897576" description="Secreted protein" evidence="2">
    <location>
        <begin position="29"/>
        <end position="142"/>
    </location>
</feature>
<keyword evidence="2" id="KW-0732">Signal</keyword>
<name>A0AAD9R230_ACRCE</name>
<evidence type="ECO:0000256" key="1">
    <source>
        <dbReference type="SAM" id="MobiDB-lite"/>
    </source>
</evidence>
<reference evidence="3" key="2">
    <citation type="journal article" date="2023" name="Science">
        <title>Genomic signatures of disease resistance in endangered staghorn corals.</title>
        <authorList>
            <person name="Vollmer S.V."/>
            <person name="Selwyn J.D."/>
            <person name="Despard B.A."/>
            <person name="Roesel C.L."/>
        </authorList>
    </citation>
    <scope>NUCLEOTIDE SEQUENCE</scope>
    <source>
        <strain evidence="3">K2</strain>
    </source>
</reference>
<accession>A0AAD9R230</accession>
<feature type="compositionally biased region" description="Polar residues" evidence="1">
    <location>
        <begin position="110"/>
        <end position="134"/>
    </location>
</feature>
<proteinExistence type="predicted"/>
<protein>
    <recommendedName>
        <fullName evidence="5">Secreted protein</fullName>
    </recommendedName>
</protein>
<feature type="signal peptide" evidence="2">
    <location>
        <begin position="1"/>
        <end position="28"/>
    </location>
</feature>
<reference evidence="3" key="1">
    <citation type="journal article" date="2023" name="G3 (Bethesda)">
        <title>Whole genome assembly and annotation of the endangered Caribbean coral Acropora cervicornis.</title>
        <authorList>
            <person name="Selwyn J.D."/>
            <person name="Vollmer S.V."/>
        </authorList>
    </citation>
    <scope>NUCLEOTIDE SEQUENCE</scope>
    <source>
        <strain evidence="3">K2</strain>
    </source>
</reference>
<evidence type="ECO:0000313" key="3">
    <source>
        <dbReference type="EMBL" id="KAK2571717.1"/>
    </source>
</evidence>
<comment type="caution">
    <text evidence="3">The sequence shown here is derived from an EMBL/GenBank/DDBJ whole genome shotgun (WGS) entry which is preliminary data.</text>
</comment>
<dbReference type="EMBL" id="JARQWQ010000005">
    <property type="protein sequence ID" value="KAK2571717.1"/>
    <property type="molecule type" value="Genomic_DNA"/>
</dbReference>